<name>A0A921ZW26_MANSE</name>
<reference evidence="2" key="2">
    <citation type="submission" date="2020-12" db="EMBL/GenBank/DDBJ databases">
        <authorList>
            <person name="Kanost M."/>
        </authorList>
    </citation>
    <scope>NUCLEOTIDE SEQUENCE</scope>
</reference>
<sequence>KHISPESPERRKLSVHVISVAEGGAGSDDGDQQADPHTCDTKPQPVKITDLVEFKARRRLYPQPAPFINIPRKGAHCKL</sequence>
<evidence type="ECO:0000256" key="1">
    <source>
        <dbReference type="SAM" id="MobiDB-lite"/>
    </source>
</evidence>
<feature type="non-terminal residue" evidence="2">
    <location>
        <position position="1"/>
    </location>
</feature>
<evidence type="ECO:0000313" key="3">
    <source>
        <dbReference type="Proteomes" id="UP000791440"/>
    </source>
</evidence>
<feature type="region of interest" description="Disordered" evidence="1">
    <location>
        <begin position="21"/>
        <end position="44"/>
    </location>
</feature>
<gene>
    <name evidence="2" type="ORF">O3G_MSEX015115</name>
</gene>
<dbReference type="EMBL" id="JH669495">
    <property type="protein sequence ID" value="KAG6465375.1"/>
    <property type="molecule type" value="Genomic_DNA"/>
</dbReference>
<reference evidence="2" key="1">
    <citation type="journal article" date="2016" name="Insect Biochem. Mol. Biol.">
        <title>Multifaceted biological insights from a draft genome sequence of the tobacco hornworm moth, Manduca sexta.</title>
        <authorList>
            <person name="Kanost M.R."/>
            <person name="Arrese E.L."/>
            <person name="Cao X."/>
            <person name="Chen Y.R."/>
            <person name="Chellapilla S."/>
            <person name="Goldsmith M.R."/>
            <person name="Grosse-Wilde E."/>
            <person name="Heckel D.G."/>
            <person name="Herndon N."/>
            <person name="Jiang H."/>
            <person name="Papanicolaou A."/>
            <person name="Qu J."/>
            <person name="Soulages J.L."/>
            <person name="Vogel H."/>
            <person name="Walters J."/>
            <person name="Waterhouse R.M."/>
            <person name="Ahn S.J."/>
            <person name="Almeida F.C."/>
            <person name="An C."/>
            <person name="Aqrawi P."/>
            <person name="Bretschneider A."/>
            <person name="Bryant W.B."/>
            <person name="Bucks S."/>
            <person name="Chao H."/>
            <person name="Chevignon G."/>
            <person name="Christen J.M."/>
            <person name="Clarke D.F."/>
            <person name="Dittmer N.T."/>
            <person name="Ferguson L.C.F."/>
            <person name="Garavelou S."/>
            <person name="Gordon K.H.J."/>
            <person name="Gunaratna R.T."/>
            <person name="Han Y."/>
            <person name="Hauser F."/>
            <person name="He Y."/>
            <person name="Heidel-Fischer H."/>
            <person name="Hirsh A."/>
            <person name="Hu Y."/>
            <person name="Jiang H."/>
            <person name="Kalra D."/>
            <person name="Klinner C."/>
            <person name="Konig C."/>
            <person name="Kovar C."/>
            <person name="Kroll A.R."/>
            <person name="Kuwar S.S."/>
            <person name="Lee S.L."/>
            <person name="Lehman R."/>
            <person name="Li K."/>
            <person name="Li Z."/>
            <person name="Liang H."/>
            <person name="Lovelace S."/>
            <person name="Lu Z."/>
            <person name="Mansfield J.H."/>
            <person name="McCulloch K.J."/>
            <person name="Mathew T."/>
            <person name="Morton B."/>
            <person name="Muzny D.M."/>
            <person name="Neunemann D."/>
            <person name="Ongeri F."/>
            <person name="Pauchet Y."/>
            <person name="Pu L.L."/>
            <person name="Pyrousis I."/>
            <person name="Rao X.J."/>
            <person name="Redding A."/>
            <person name="Roesel C."/>
            <person name="Sanchez-Gracia A."/>
            <person name="Schaack S."/>
            <person name="Shukla A."/>
            <person name="Tetreau G."/>
            <person name="Wang Y."/>
            <person name="Xiong G.H."/>
            <person name="Traut W."/>
            <person name="Walsh T.K."/>
            <person name="Worley K.C."/>
            <person name="Wu D."/>
            <person name="Wu W."/>
            <person name="Wu Y.Q."/>
            <person name="Zhang X."/>
            <person name="Zou Z."/>
            <person name="Zucker H."/>
            <person name="Briscoe A.D."/>
            <person name="Burmester T."/>
            <person name="Clem R.J."/>
            <person name="Feyereisen R."/>
            <person name="Grimmelikhuijzen C.J.P."/>
            <person name="Hamodrakas S.J."/>
            <person name="Hansson B.S."/>
            <person name="Huguet E."/>
            <person name="Jermiin L.S."/>
            <person name="Lan Q."/>
            <person name="Lehman H.K."/>
            <person name="Lorenzen M."/>
            <person name="Merzendorfer H."/>
            <person name="Michalopoulos I."/>
            <person name="Morton D.B."/>
            <person name="Muthukrishnan S."/>
            <person name="Oakeshott J.G."/>
            <person name="Palmer W."/>
            <person name="Park Y."/>
            <person name="Passarelli A.L."/>
            <person name="Rozas J."/>
            <person name="Schwartz L.M."/>
            <person name="Smith W."/>
            <person name="Southgate A."/>
            <person name="Vilcinskas A."/>
            <person name="Vogt R."/>
            <person name="Wang P."/>
            <person name="Werren J."/>
            <person name="Yu X.Q."/>
            <person name="Zhou J.J."/>
            <person name="Brown S.J."/>
            <person name="Scherer S.E."/>
            <person name="Richards S."/>
            <person name="Blissard G.W."/>
        </authorList>
    </citation>
    <scope>NUCLEOTIDE SEQUENCE</scope>
</reference>
<evidence type="ECO:0000313" key="2">
    <source>
        <dbReference type="EMBL" id="KAG6465375.1"/>
    </source>
</evidence>
<protein>
    <submittedName>
        <fullName evidence="2">Uncharacterized protein</fullName>
    </submittedName>
</protein>
<accession>A0A921ZW26</accession>
<comment type="caution">
    <text evidence="2">The sequence shown here is derived from an EMBL/GenBank/DDBJ whole genome shotgun (WGS) entry which is preliminary data.</text>
</comment>
<dbReference type="Proteomes" id="UP000791440">
    <property type="component" value="Unassembled WGS sequence"/>
</dbReference>
<organism evidence="2 3">
    <name type="scientific">Manduca sexta</name>
    <name type="common">Tobacco hawkmoth</name>
    <name type="synonym">Tobacco hornworm</name>
    <dbReference type="NCBI Taxonomy" id="7130"/>
    <lineage>
        <taxon>Eukaryota</taxon>
        <taxon>Metazoa</taxon>
        <taxon>Ecdysozoa</taxon>
        <taxon>Arthropoda</taxon>
        <taxon>Hexapoda</taxon>
        <taxon>Insecta</taxon>
        <taxon>Pterygota</taxon>
        <taxon>Neoptera</taxon>
        <taxon>Endopterygota</taxon>
        <taxon>Lepidoptera</taxon>
        <taxon>Glossata</taxon>
        <taxon>Ditrysia</taxon>
        <taxon>Bombycoidea</taxon>
        <taxon>Sphingidae</taxon>
        <taxon>Sphinginae</taxon>
        <taxon>Sphingini</taxon>
        <taxon>Manduca</taxon>
    </lineage>
</organism>
<proteinExistence type="predicted"/>
<keyword evidence="3" id="KW-1185">Reference proteome</keyword>
<dbReference type="AlphaFoldDB" id="A0A921ZW26"/>